<sequence length="286" mass="34317">MSDIDRTYKGILSIKRELIRLGEEKEQLYSRKRTLYKERKELISRLKELRTKKEEYSVVLDNLMEERQKTLQKLEELKNKLNSIKQEKKDVFKNKDILKDINRYKKELETLEYVLQTEILSYSQEKKIWNRIKYLRKLLGKYEQLSSVLEEIDKIKEEYNAYKSKLSIIGQNIRKNIDERKVIKEQLKSVKEKLLGLISEYNSLKQQIMETKDKIKSLEDKLREQLEVYLNQLSQKPRLEVSGEEKTKILDEYSRIQEKIVNGGELSMDDILVMQKYELLKKKGAI</sequence>
<feature type="coiled-coil region" evidence="1">
    <location>
        <begin position="145"/>
        <end position="232"/>
    </location>
</feature>
<keyword evidence="1" id="KW-0175">Coiled coil</keyword>
<evidence type="ECO:0000256" key="1">
    <source>
        <dbReference type="SAM" id="Coils"/>
    </source>
</evidence>
<gene>
    <name evidence="2" type="ORF">MJ1_0056</name>
</gene>
<dbReference type="GeneID" id="74568008"/>
<proteinExistence type="predicted"/>
<keyword evidence="3" id="KW-1185">Reference proteome</keyword>
<dbReference type="RefSeq" id="WP_258393276.1">
    <property type="nucleotide sequence ID" value="NZ_AP019769.1"/>
</dbReference>
<name>A0A915WSF1_9ARCH</name>
<evidence type="ECO:0000313" key="3">
    <source>
        <dbReference type="Proteomes" id="UP001055553"/>
    </source>
</evidence>
<reference evidence="3" key="1">
    <citation type="journal article" date="2022" name="Int. J. Syst. Evol. Microbiol.">
        <title>Nanobdella aerobiophila gen. nov., sp. nov., a thermoacidophilic, obligate ectosymbiotic archaeon, and proposal of Nanobdellaceae fam. nov., Nanobdellales ord. nov. and Nanobdellia class. nov.</title>
        <authorList>
            <person name="Kato S."/>
            <person name="Ogasawara A."/>
            <person name="Itoh T."/>
            <person name="Sakai H.D."/>
            <person name="Shimizu M."/>
            <person name="Yuki M."/>
            <person name="Kaneko M."/>
            <person name="Takashina T."/>
            <person name="Ohkuma M."/>
        </authorList>
    </citation>
    <scope>NUCLEOTIDE SEQUENCE [LARGE SCALE GENOMIC DNA]</scope>
    <source>
        <strain evidence="3">MJ1</strain>
    </source>
</reference>
<feature type="coiled-coil region" evidence="1">
    <location>
        <begin position="32"/>
        <end position="114"/>
    </location>
</feature>
<accession>A0A915WSF1</accession>
<dbReference type="EMBL" id="AP019769">
    <property type="protein sequence ID" value="BBL45235.1"/>
    <property type="molecule type" value="Genomic_DNA"/>
</dbReference>
<dbReference type="AlphaFoldDB" id="A0A915WSF1"/>
<organism evidence="2 3">
    <name type="scientific">Nanobdella aerobiophila</name>
    <dbReference type="NCBI Taxonomy" id="2586965"/>
    <lineage>
        <taxon>Archaea</taxon>
        <taxon>Nanobdellota</taxon>
        <taxon>Nanobdellia</taxon>
        <taxon>Nanobdellales</taxon>
        <taxon>Nanobdellaceae</taxon>
        <taxon>Nanobdella</taxon>
    </lineage>
</organism>
<dbReference type="InterPro" id="IPR055545">
    <property type="entry name" value="DUF7121"/>
</dbReference>
<protein>
    <submittedName>
        <fullName evidence="2">Chromosome partition protein Smc</fullName>
    </submittedName>
</protein>
<dbReference type="Proteomes" id="UP001055553">
    <property type="component" value="Chromosome"/>
</dbReference>
<dbReference type="KEGG" id="naer:MJ1_0056"/>
<evidence type="ECO:0000313" key="2">
    <source>
        <dbReference type="EMBL" id="BBL45235.1"/>
    </source>
</evidence>
<dbReference type="Pfam" id="PF23435">
    <property type="entry name" value="DUF7121"/>
    <property type="match status" value="1"/>
</dbReference>